<evidence type="ECO:0000313" key="3">
    <source>
        <dbReference type="Proteomes" id="UP000002186"/>
    </source>
</evidence>
<feature type="transmembrane region" description="Helical" evidence="1">
    <location>
        <begin position="6"/>
        <end position="27"/>
    </location>
</feature>
<name>C4KAH5_THASP</name>
<sequence length="70" mass="8059">MNDLMGQLIAQLFVWPVVALVLFYYPIRKVCVRAGLSPHNAFWVLVPFLGWLIILGILAFSSWPNRIEED</sequence>
<evidence type="ECO:0008006" key="4">
    <source>
        <dbReference type="Google" id="ProtNLM"/>
    </source>
</evidence>
<dbReference type="AlphaFoldDB" id="C4KAH5"/>
<dbReference type="Proteomes" id="UP000002186">
    <property type="component" value="Chromosome"/>
</dbReference>
<proteinExistence type="predicted"/>
<keyword evidence="3" id="KW-1185">Reference proteome</keyword>
<protein>
    <recommendedName>
        <fullName evidence="4">DUF805 domain-containing protein</fullName>
    </recommendedName>
</protein>
<reference evidence="2 3" key="2">
    <citation type="journal article" date="2012" name="Stand. Genomic Sci.">
        <title>Complete genome sequence of Thauera aminoaromatica strain MZ1T.</title>
        <authorList>
            <person name="Jiang K."/>
            <person name="Sanseverino J."/>
            <person name="Chauhan A."/>
            <person name="Lucas S."/>
            <person name="Copeland A."/>
            <person name="Lapidus A."/>
            <person name="Del Rio T.G."/>
            <person name="Dalin E."/>
            <person name="Tice H."/>
            <person name="Bruce D."/>
            <person name="Goodwin L."/>
            <person name="Pitluck S."/>
            <person name="Sims D."/>
            <person name="Brettin T."/>
            <person name="Detter J.C."/>
            <person name="Han C."/>
            <person name="Chang Y.J."/>
            <person name="Larimer F."/>
            <person name="Land M."/>
            <person name="Hauser L."/>
            <person name="Kyrpides N.C."/>
            <person name="Mikhailova N."/>
            <person name="Moser S."/>
            <person name="Jegier P."/>
            <person name="Close D."/>
            <person name="Debruyn J.M."/>
            <person name="Wang Y."/>
            <person name="Layton A.C."/>
            <person name="Allen M.S."/>
            <person name="Sayler G.S."/>
        </authorList>
    </citation>
    <scope>NUCLEOTIDE SEQUENCE [LARGE SCALE GENOMIC DNA]</scope>
    <source>
        <strain evidence="2 3">MZ1T</strain>
    </source>
</reference>
<keyword evidence="1" id="KW-1133">Transmembrane helix</keyword>
<dbReference type="EMBL" id="CP001281">
    <property type="protein sequence ID" value="ACR01401.1"/>
    <property type="molecule type" value="Genomic_DNA"/>
</dbReference>
<organism evidence="2 3">
    <name type="scientific">Thauera aminoaromatica</name>
    <dbReference type="NCBI Taxonomy" id="164330"/>
    <lineage>
        <taxon>Bacteria</taxon>
        <taxon>Pseudomonadati</taxon>
        <taxon>Pseudomonadota</taxon>
        <taxon>Betaproteobacteria</taxon>
        <taxon>Rhodocyclales</taxon>
        <taxon>Zoogloeaceae</taxon>
        <taxon>Thauera</taxon>
    </lineage>
</organism>
<accession>C4KAH5</accession>
<dbReference type="HOGENOM" id="CLU_2756489_0_0_4"/>
<gene>
    <name evidence="2" type="ordered locus">Tmz1t_2801</name>
</gene>
<evidence type="ECO:0000256" key="1">
    <source>
        <dbReference type="SAM" id="Phobius"/>
    </source>
</evidence>
<keyword evidence="1" id="KW-0812">Transmembrane</keyword>
<dbReference type="KEGG" id="tmz:Tmz1t_2801"/>
<reference evidence="3" key="1">
    <citation type="submission" date="2009-05" db="EMBL/GenBank/DDBJ databases">
        <title>Complete sequence of chromosome of Thauera sp. MZ1T.</title>
        <authorList>
            <consortium name="US DOE Joint Genome Institute"/>
            <person name="Lucas S."/>
            <person name="Copeland A."/>
            <person name="Lapidus A."/>
            <person name="Glavina del Rio T."/>
            <person name="Dalin E."/>
            <person name="Tice H."/>
            <person name="Bruce D."/>
            <person name="Goodwin L."/>
            <person name="Pitluck S."/>
            <person name="Sims D."/>
            <person name="Brettin T."/>
            <person name="Detter J.C."/>
            <person name="Han C."/>
            <person name="Larimer F."/>
            <person name="Land M."/>
            <person name="Hauser L."/>
            <person name="Kyrpides N."/>
            <person name="Mikhailova N."/>
            <person name="Sayler G.S."/>
        </authorList>
    </citation>
    <scope>NUCLEOTIDE SEQUENCE [LARGE SCALE GENOMIC DNA]</scope>
    <source>
        <strain evidence="3">MZ1T</strain>
    </source>
</reference>
<evidence type="ECO:0000313" key="2">
    <source>
        <dbReference type="EMBL" id="ACR01401.1"/>
    </source>
</evidence>
<dbReference type="RefSeq" id="WP_012585673.1">
    <property type="nucleotide sequence ID" value="NC_011662.2"/>
</dbReference>
<dbReference type="OrthoDB" id="123194at2"/>
<feature type="transmembrane region" description="Helical" evidence="1">
    <location>
        <begin position="39"/>
        <end position="60"/>
    </location>
</feature>
<keyword evidence="1" id="KW-0472">Membrane</keyword>